<feature type="binding site" evidence="3">
    <location>
        <begin position="98"/>
        <end position="101"/>
    </location>
    <ligand>
        <name>substrate</name>
    </ligand>
</feature>
<comment type="pathway">
    <text evidence="3">Carbohydrate degradation; pentose phosphate pathway; D-ribose 5-phosphate from D-ribulose 5-phosphate (non-oxidative stage): step 1/1.</text>
</comment>
<feature type="binding site" evidence="3">
    <location>
        <begin position="85"/>
        <end position="88"/>
    </location>
    <ligand>
        <name>substrate</name>
    </ligand>
</feature>
<dbReference type="NCBIfam" id="TIGR00021">
    <property type="entry name" value="rpiA"/>
    <property type="match status" value="1"/>
</dbReference>
<dbReference type="InterPro" id="IPR037171">
    <property type="entry name" value="NagB/RpiA_transferase-like"/>
</dbReference>
<dbReference type="InterPro" id="IPR020672">
    <property type="entry name" value="Ribose5P_isomerase_typA_subgr"/>
</dbReference>
<feature type="active site" description="Proton acceptor" evidence="3">
    <location>
        <position position="107"/>
    </location>
</feature>
<evidence type="ECO:0000313" key="5">
    <source>
        <dbReference type="Proteomes" id="UP000004283"/>
    </source>
</evidence>
<evidence type="ECO:0000256" key="1">
    <source>
        <dbReference type="ARBA" id="ARBA00001713"/>
    </source>
</evidence>
<gene>
    <name evidence="3 4" type="primary">rpiA</name>
    <name evidence="4" type="ORF">HMPREF0555_1140</name>
</gene>
<comment type="subunit">
    <text evidence="3">Homodimer.</text>
</comment>
<evidence type="ECO:0000313" key="4">
    <source>
        <dbReference type="EMBL" id="EEJ42213.1"/>
    </source>
</evidence>
<dbReference type="PANTHER" id="PTHR11934:SF0">
    <property type="entry name" value="RIBOSE-5-PHOSPHATE ISOMERASE"/>
    <property type="match status" value="1"/>
</dbReference>
<dbReference type="GO" id="GO:0005829">
    <property type="term" value="C:cytosol"/>
    <property type="evidence" value="ECO:0007669"/>
    <property type="project" value="TreeGrafter"/>
</dbReference>
<comment type="similarity">
    <text evidence="3">Belongs to the ribose 5-phosphate isomerase family.</text>
</comment>
<accession>C2KKH4</accession>
<feature type="binding site" evidence="3">
    <location>
        <begin position="33"/>
        <end position="36"/>
    </location>
    <ligand>
        <name>substrate</name>
    </ligand>
</feature>
<comment type="function">
    <text evidence="3">Catalyzes the reversible conversion of ribose-5-phosphate to ribulose 5-phosphate.</text>
</comment>
<protein>
    <recommendedName>
        <fullName evidence="3">Ribose-5-phosphate isomerase A</fullName>
        <ecNumber evidence="3">5.3.1.6</ecNumber>
    </recommendedName>
    <alternativeName>
        <fullName evidence="3">Phosphoriboisomerase A</fullName>
        <shortName evidence="3">PRI</shortName>
    </alternativeName>
</protein>
<name>C2KKH4_LEUMC</name>
<dbReference type="Pfam" id="PF06026">
    <property type="entry name" value="Rib_5-P_isom_A"/>
    <property type="match status" value="1"/>
</dbReference>
<dbReference type="SUPFAM" id="SSF100950">
    <property type="entry name" value="NagB/RpiA/CoA transferase-like"/>
    <property type="match status" value="1"/>
</dbReference>
<dbReference type="Gene3D" id="3.30.70.260">
    <property type="match status" value="1"/>
</dbReference>
<feature type="binding site" evidence="3">
    <location>
        <position position="125"/>
    </location>
    <ligand>
        <name>substrate</name>
    </ligand>
</feature>
<proteinExistence type="inferred from homology"/>
<reference evidence="4 5" key="1">
    <citation type="submission" date="2009-04" db="EMBL/GenBank/DDBJ databases">
        <authorList>
            <person name="Qin X."/>
            <person name="Bachman B."/>
            <person name="Battles P."/>
            <person name="Bell A."/>
            <person name="Bess C."/>
            <person name="Bickham C."/>
            <person name="Chaboub L."/>
            <person name="Chen D."/>
            <person name="Coyle M."/>
            <person name="Deiros D.R."/>
            <person name="Dinh H."/>
            <person name="Forbes L."/>
            <person name="Fowler G."/>
            <person name="Francisco L."/>
            <person name="Fu Q."/>
            <person name="Gubbala S."/>
            <person name="Hale W."/>
            <person name="Han Y."/>
            <person name="Hemphill L."/>
            <person name="Highlander S.K."/>
            <person name="Hirani K."/>
            <person name="Hogues M."/>
            <person name="Jackson L."/>
            <person name="Jakkamsetti A."/>
            <person name="Javaid M."/>
            <person name="Jiang H."/>
            <person name="Korchina V."/>
            <person name="Kovar C."/>
            <person name="Lara F."/>
            <person name="Lee S."/>
            <person name="Mata R."/>
            <person name="Mathew T."/>
            <person name="Moen C."/>
            <person name="Morales K."/>
            <person name="Munidasa M."/>
            <person name="Nazareth L."/>
            <person name="Ngo R."/>
            <person name="Nguyen L."/>
            <person name="Okwuonu G."/>
            <person name="Ongeri F."/>
            <person name="Patil S."/>
            <person name="Petrosino J."/>
            <person name="Pham C."/>
            <person name="Pham P."/>
            <person name="Pu L.-L."/>
            <person name="Puazo M."/>
            <person name="Raj R."/>
            <person name="Reid J."/>
            <person name="Rouhana J."/>
            <person name="Saada N."/>
            <person name="Shang Y."/>
            <person name="Simmons D."/>
            <person name="Thornton R."/>
            <person name="Warren J."/>
            <person name="Weissenberger G."/>
            <person name="Zhang J."/>
            <person name="Zhang L."/>
            <person name="Zhou C."/>
            <person name="Zhu D."/>
            <person name="Muzny D."/>
            <person name="Worley K."/>
            <person name="Gibbs R."/>
        </authorList>
    </citation>
    <scope>NUCLEOTIDE SEQUENCE [LARGE SCALE GENOMIC DNA]</scope>
    <source>
        <strain evidence="4 5">ATCC 19254</strain>
    </source>
</reference>
<dbReference type="HAMAP" id="MF_00170">
    <property type="entry name" value="Rib_5P_isom_A"/>
    <property type="match status" value="1"/>
</dbReference>
<dbReference type="UniPathway" id="UPA00115">
    <property type="reaction ID" value="UER00412"/>
</dbReference>
<evidence type="ECO:0000256" key="3">
    <source>
        <dbReference type="HAMAP-Rule" id="MF_00170"/>
    </source>
</evidence>
<sequence length="235" mass="25773">MRLIMNEKNFQKKQAALAALNYIQTDMIIGLGTGSTVSYFLDVLAASQYNVIGVTTSTITSQRCAELNIPIVDIDAIDHIDVTVDGADEVDSYLNGIKGGGAALLMEKIVAKNSKKNIWIVDRGKVHNTLGSFPLPVEVIPYGSGQLLRQFANKGLFPKLRRHPGNNQPVITDAGHYIIDCHMTTINNPYALAEYLESQVGVVEHGLFLNICDRIIIGGDTVEIKERQQAHVEIN</sequence>
<dbReference type="HOGENOM" id="CLU_056590_1_0_9"/>
<dbReference type="AlphaFoldDB" id="C2KKH4"/>
<dbReference type="GO" id="GO:0004751">
    <property type="term" value="F:ribose-5-phosphate isomerase activity"/>
    <property type="evidence" value="ECO:0007669"/>
    <property type="project" value="UniProtKB-UniRule"/>
</dbReference>
<dbReference type="EC" id="5.3.1.6" evidence="3"/>
<organism evidence="4 5">
    <name type="scientific">Leuconostoc mesenteroides subsp. cremoris ATCC 19254</name>
    <dbReference type="NCBI Taxonomy" id="586220"/>
    <lineage>
        <taxon>Bacteria</taxon>
        <taxon>Bacillati</taxon>
        <taxon>Bacillota</taxon>
        <taxon>Bacilli</taxon>
        <taxon>Lactobacillales</taxon>
        <taxon>Lactobacillaceae</taxon>
        <taxon>Leuconostoc</taxon>
    </lineage>
</organism>
<dbReference type="GO" id="GO:0006014">
    <property type="term" value="P:D-ribose metabolic process"/>
    <property type="evidence" value="ECO:0007669"/>
    <property type="project" value="TreeGrafter"/>
</dbReference>
<dbReference type="EMBL" id="ACKV01000066">
    <property type="protein sequence ID" value="EEJ42213.1"/>
    <property type="molecule type" value="Genomic_DNA"/>
</dbReference>
<comment type="caution">
    <text evidence="4">The sequence shown here is derived from an EMBL/GenBank/DDBJ whole genome shotgun (WGS) entry which is preliminary data.</text>
</comment>
<dbReference type="SUPFAM" id="SSF75445">
    <property type="entry name" value="D-ribose-5-phosphate isomerase (RpiA), lid domain"/>
    <property type="match status" value="1"/>
</dbReference>
<dbReference type="CDD" id="cd01398">
    <property type="entry name" value="RPI_A"/>
    <property type="match status" value="1"/>
</dbReference>
<dbReference type="Proteomes" id="UP000004283">
    <property type="component" value="Unassembled WGS sequence"/>
</dbReference>
<dbReference type="NCBIfam" id="NF001924">
    <property type="entry name" value="PRK00702.1"/>
    <property type="match status" value="1"/>
</dbReference>
<evidence type="ECO:0000256" key="2">
    <source>
        <dbReference type="ARBA" id="ARBA00023235"/>
    </source>
</evidence>
<dbReference type="InterPro" id="IPR004788">
    <property type="entry name" value="Ribose5P_isomerase_type_A"/>
</dbReference>
<dbReference type="Gene3D" id="3.40.50.1360">
    <property type="match status" value="1"/>
</dbReference>
<comment type="catalytic activity">
    <reaction evidence="1 3">
        <text>aldehydo-D-ribose 5-phosphate = D-ribulose 5-phosphate</text>
        <dbReference type="Rhea" id="RHEA:14657"/>
        <dbReference type="ChEBI" id="CHEBI:58121"/>
        <dbReference type="ChEBI" id="CHEBI:58273"/>
        <dbReference type="EC" id="5.3.1.6"/>
    </reaction>
</comment>
<dbReference type="FunFam" id="3.40.50.1360:FF:000001">
    <property type="entry name" value="Ribose-5-phosphate isomerase A"/>
    <property type="match status" value="1"/>
</dbReference>
<dbReference type="PANTHER" id="PTHR11934">
    <property type="entry name" value="RIBOSE-5-PHOSPHATE ISOMERASE"/>
    <property type="match status" value="1"/>
</dbReference>
<dbReference type="GO" id="GO:0009052">
    <property type="term" value="P:pentose-phosphate shunt, non-oxidative branch"/>
    <property type="evidence" value="ECO:0007669"/>
    <property type="project" value="UniProtKB-UniRule"/>
</dbReference>
<keyword evidence="2 3" id="KW-0413">Isomerase</keyword>